<dbReference type="PIRSF" id="PIRSF016495">
    <property type="entry name" value="UCP016495"/>
    <property type="match status" value="1"/>
</dbReference>
<dbReference type="GeneID" id="59149080"/>
<dbReference type="RefSeq" id="WP_192819643.1">
    <property type="nucleotide sequence ID" value="NZ_CP062310.1"/>
</dbReference>
<dbReference type="InterPro" id="IPR056460">
    <property type="entry name" value="DUF1512_N"/>
</dbReference>
<dbReference type="EMBL" id="CP062310">
    <property type="protein sequence ID" value="QOJ79671.1"/>
    <property type="molecule type" value="Genomic_DNA"/>
</dbReference>
<evidence type="ECO:0000256" key="1">
    <source>
        <dbReference type="SAM" id="Phobius"/>
    </source>
</evidence>
<evidence type="ECO:0000259" key="2">
    <source>
        <dbReference type="Pfam" id="PF07431"/>
    </source>
</evidence>
<evidence type="ECO:0000259" key="3">
    <source>
        <dbReference type="Pfam" id="PF23542"/>
    </source>
</evidence>
<gene>
    <name evidence="4" type="ORF">IG193_04250</name>
</gene>
<keyword evidence="1" id="KW-0812">Transmembrane</keyword>
<protein>
    <submittedName>
        <fullName evidence="4">DUF1512 domain-containing protein</fullName>
    </submittedName>
</protein>
<feature type="domain" description="DUF1512" evidence="3">
    <location>
        <begin position="188"/>
        <end position="362"/>
    </location>
</feature>
<name>A0A7L9FJ44_9CREN</name>
<dbReference type="InterPro" id="IPR056461">
    <property type="entry name" value="DUF1512_C"/>
</dbReference>
<dbReference type="Pfam" id="PF23542">
    <property type="entry name" value="DUF1512_C"/>
    <property type="match status" value="1"/>
</dbReference>
<keyword evidence="1" id="KW-1133">Transmembrane helix</keyword>
<dbReference type="Proteomes" id="UP000594121">
    <property type="component" value="Chromosome"/>
</dbReference>
<dbReference type="AlphaFoldDB" id="A0A7L9FJ44"/>
<evidence type="ECO:0000313" key="5">
    <source>
        <dbReference type="Proteomes" id="UP000594121"/>
    </source>
</evidence>
<keyword evidence="1" id="KW-0472">Membrane</keyword>
<proteinExistence type="predicted"/>
<accession>A0A7L9FJ44</accession>
<reference evidence="4 5" key="1">
    <citation type="submission" date="2020-10" db="EMBL/GenBank/DDBJ databases">
        <title>Thermofilum lucidum 3507LT sp. nov. a novel member of Thermofilaceae family isolated from Chile hot spring, and proposal of description order Thermofilales.</title>
        <authorList>
            <person name="Zayulina K.S."/>
            <person name="Elcheninov A.G."/>
            <person name="Toshchakov S.V."/>
            <person name="Kublanov I.V."/>
        </authorList>
    </citation>
    <scope>NUCLEOTIDE SEQUENCE [LARGE SCALE GENOMIC DNA]</scope>
    <source>
        <strain evidence="4 5">3507LT</strain>
    </source>
</reference>
<evidence type="ECO:0000313" key="4">
    <source>
        <dbReference type="EMBL" id="QOJ79671.1"/>
    </source>
</evidence>
<sequence length="362" mass="40539">MDGDTYNLILWLIILTFFSFFTQEMQILRAISEVENYLLVFRSARDKSLSFLASQLKRYSGIHDDRLLENKVNELVETYVILPVDIDPYGIVKKIKHILRTSERGLEERIAQIAPKATRVDVQNLSNIVELARALNIIYKVLNHYYLIARKFRSLWLLMQLSAQMPFVMEEVKAIEGALEAFRHNVPIGDSAGPLVASYLARKYAAGQTFLEPVDNTIVYSLNLEERKVYVIKAKGPGGSVGRVDEALQWVLERERPTHIVTIDAALRYEGEESGTLAYGYGVAMGGIGAERFTIEELATKNNIPLYAVLIKVSEAEALSVMTEDIYRGVKRAVDVVENFVKSQPPGSVIVVIGVGNTVGVP</sequence>
<organism evidence="4 5">
    <name type="scientific">Infirmifilum lucidum</name>
    <dbReference type="NCBI Taxonomy" id="2776706"/>
    <lineage>
        <taxon>Archaea</taxon>
        <taxon>Thermoproteota</taxon>
        <taxon>Thermoprotei</taxon>
        <taxon>Thermofilales</taxon>
        <taxon>Thermofilaceae</taxon>
        <taxon>Infirmifilum</taxon>
    </lineage>
</organism>
<dbReference type="InParanoid" id="A0A7L9FJ44"/>
<feature type="domain" description="DUF1512" evidence="2">
    <location>
        <begin position="7"/>
        <end position="183"/>
    </location>
</feature>
<feature type="transmembrane region" description="Helical" evidence="1">
    <location>
        <begin position="6"/>
        <end position="22"/>
    </location>
</feature>
<keyword evidence="5" id="KW-1185">Reference proteome</keyword>
<dbReference type="Pfam" id="PF07431">
    <property type="entry name" value="DUF1512"/>
    <property type="match status" value="1"/>
</dbReference>
<dbReference type="KEGG" id="thel:IG193_04250"/>
<dbReference type="InterPro" id="IPR009995">
    <property type="entry name" value="DUF1512"/>
</dbReference>